<dbReference type="InterPro" id="IPR051081">
    <property type="entry name" value="HTH_MetalResp_TranReg"/>
</dbReference>
<keyword evidence="6" id="KW-1185">Reference proteome</keyword>
<dbReference type="AlphaFoldDB" id="A0A1G9P7X7"/>
<dbReference type="InterPro" id="IPR001845">
    <property type="entry name" value="HTH_ArsR_DNA-bd_dom"/>
</dbReference>
<accession>A0A1G9P7X7</accession>
<dbReference type="NCBIfam" id="NF033788">
    <property type="entry name" value="HTH_metalloreg"/>
    <property type="match status" value="1"/>
</dbReference>
<dbReference type="GO" id="GO:0003700">
    <property type="term" value="F:DNA-binding transcription factor activity"/>
    <property type="evidence" value="ECO:0007669"/>
    <property type="project" value="InterPro"/>
</dbReference>
<name>A0A1G9P7X7_9FIRM</name>
<dbReference type="RefSeq" id="WP_089760361.1">
    <property type="nucleotide sequence ID" value="NZ_FNGO01000012.1"/>
</dbReference>
<sequence>MEIEALFKALSHRNRLRIINLLHESELCVCELKHIMETTQSNVSRHLGKLKNTGLITFRRDAQWIYYSIDDEFVSSHPFMEMVLNDELDEGIFEEDDEKLKCYLNSDLDCSDLREGNCIDF</sequence>
<dbReference type="GO" id="GO:0003677">
    <property type="term" value="F:DNA binding"/>
    <property type="evidence" value="ECO:0007669"/>
    <property type="project" value="UniProtKB-KW"/>
</dbReference>
<dbReference type="InterPro" id="IPR011991">
    <property type="entry name" value="ArsR-like_HTH"/>
</dbReference>
<dbReference type="Pfam" id="PF01022">
    <property type="entry name" value="HTH_5"/>
    <property type="match status" value="1"/>
</dbReference>
<dbReference type="Proteomes" id="UP000199476">
    <property type="component" value="Unassembled WGS sequence"/>
</dbReference>
<dbReference type="SMART" id="SM00418">
    <property type="entry name" value="HTH_ARSR"/>
    <property type="match status" value="1"/>
</dbReference>
<keyword evidence="3" id="KW-0804">Transcription</keyword>
<protein>
    <submittedName>
        <fullName evidence="5">Transcriptional regulator, ArsR family</fullName>
    </submittedName>
</protein>
<dbReference type="OrthoDB" id="9798835at2"/>
<evidence type="ECO:0000313" key="6">
    <source>
        <dbReference type="Proteomes" id="UP000199476"/>
    </source>
</evidence>
<dbReference type="CDD" id="cd00090">
    <property type="entry name" value="HTH_ARSR"/>
    <property type="match status" value="1"/>
</dbReference>
<dbReference type="PANTHER" id="PTHR33154">
    <property type="entry name" value="TRANSCRIPTIONAL REGULATOR, ARSR FAMILY"/>
    <property type="match status" value="1"/>
</dbReference>
<proteinExistence type="predicted"/>
<dbReference type="SUPFAM" id="SSF46785">
    <property type="entry name" value="Winged helix' DNA-binding domain"/>
    <property type="match status" value="1"/>
</dbReference>
<dbReference type="PRINTS" id="PR00778">
    <property type="entry name" value="HTHARSR"/>
</dbReference>
<evidence type="ECO:0000313" key="5">
    <source>
        <dbReference type="EMBL" id="SDL94275.1"/>
    </source>
</evidence>
<dbReference type="InterPro" id="IPR036388">
    <property type="entry name" value="WH-like_DNA-bd_sf"/>
</dbReference>
<dbReference type="PANTHER" id="PTHR33154:SF18">
    <property type="entry name" value="ARSENICAL RESISTANCE OPERON REPRESSOR"/>
    <property type="match status" value="1"/>
</dbReference>
<dbReference type="EMBL" id="FNGO01000012">
    <property type="protein sequence ID" value="SDL94275.1"/>
    <property type="molecule type" value="Genomic_DNA"/>
</dbReference>
<dbReference type="PROSITE" id="PS50987">
    <property type="entry name" value="HTH_ARSR_2"/>
    <property type="match status" value="1"/>
</dbReference>
<feature type="domain" description="HTH arsR-type" evidence="4">
    <location>
        <begin position="1"/>
        <end position="89"/>
    </location>
</feature>
<evidence type="ECO:0000256" key="3">
    <source>
        <dbReference type="ARBA" id="ARBA00023163"/>
    </source>
</evidence>
<dbReference type="InterPro" id="IPR036390">
    <property type="entry name" value="WH_DNA-bd_sf"/>
</dbReference>
<gene>
    <name evidence="5" type="ORF">SAMN04488692_11222</name>
</gene>
<dbReference type="Gene3D" id="1.10.10.10">
    <property type="entry name" value="Winged helix-like DNA-binding domain superfamily/Winged helix DNA-binding domain"/>
    <property type="match status" value="1"/>
</dbReference>
<organism evidence="5 6">
    <name type="scientific">Halarsenatibacter silvermanii</name>
    <dbReference type="NCBI Taxonomy" id="321763"/>
    <lineage>
        <taxon>Bacteria</taxon>
        <taxon>Bacillati</taxon>
        <taxon>Bacillota</taxon>
        <taxon>Clostridia</taxon>
        <taxon>Halanaerobiales</taxon>
        <taxon>Halarsenatibacteraceae</taxon>
        <taxon>Halarsenatibacter</taxon>
    </lineage>
</organism>
<reference evidence="5 6" key="1">
    <citation type="submission" date="2016-10" db="EMBL/GenBank/DDBJ databases">
        <authorList>
            <person name="de Groot N.N."/>
        </authorList>
    </citation>
    <scope>NUCLEOTIDE SEQUENCE [LARGE SCALE GENOMIC DNA]</scope>
    <source>
        <strain evidence="5 6">SLAS-1</strain>
    </source>
</reference>
<keyword evidence="1" id="KW-0805">Transcription regulation</keyword>
<evidence type="ECO:0000259" key="4">
    <source>
        <dbReference type="PROSITE" id="PS50987"/>
    </source>
</evidence>
<dbReference type="STRING" id="321763.SAMN04488692_11222"/>
<evidence type="ECO:0000256" key="1">
    <source>
        <dbReference type="ARBA" id="ARBA00023015"/>
    </source>
</evidence>
<evidence type="ECO:0000256" key="2">
    <source>
        <dbReference type="ARBA" id="ARBA00023125"/>
    </source>
</evidence>
<keyword evidence="2" id="KW-0238">DNA-binding</keyword>